<dbReference type="Proteomes" id="UP000481043">
    <property type="component" value="Unassembled WGS sequence"/>
</dbReference>
<dbReference type="EC" id="1.97.1.4" evidence="4 14"/>
<keyword evidence="16" id="KW-0670">Pyruvate</keyword>
<organism evidence="16 17">
    <name type="scientific">Bacillus mesophilus</name>
    <dbReference type="NCBI Taxonomy" id="1808955"/>
    <lineage>
        <taxon>Bacteria</taxon>
        <taxon>Bacillati</taxon>
        <taxon>Bacillota</taxon>
        <taxon>Bacilli</taxon>
        <taxon>Bacillales</taxon>
        <taxon>Bacillaceae</taxon>
        <taxon>Bacillus</taxon>
    </lineage>
</organism>
<name>A0A6M0Q342_9BACI</name>
<dbReference type="InterPro" id="IPR013785">
    <property type="entry name" value="Aldolase_TIM"/>
</dbReference>
<dbReference type="RefSeq" id="WP_163177681.1">
    <property type="nucleotide sequence ID" value="NZ_JAAIWM010000001.1"/>
</dbReference>
<comment type="function">
    <text evidence="1 14">Activation of pyruvate formate-lyase under anaerobic conditions by generation of an organic free radical, using S-adenosylmethionine and reduced flavodoxin as cosubstrates to produce 5'-deoxy-adenosine.</text>
</comment>
<accession>A0A6M0Q342</accession>
<feature type="domain" description="Radical SAM core" evidence="15">
    <location>
        <begin position="14"/>
        <end position="242"/>
    </location>
</feature>
<evidence type="ECO:0000256" key="7">
    <source>
        <dbReference type="ARBA" id="ARBA00022490"/>
    </source>
</evidence>
<evidence type="ECO:0000256" key="14">
    <source>
        <dbReference type="RuleBase" id="RU362053"/>
    </source>
</evidence>
<dbReference type="PANTHER" id="PTHR30352:SF5">
    <property type="entry name" value="PYRUVATE FORMATE-LYASE 1-ACTIVATING ENZYME"/>
    <property type="match status" value="1"/>
</dbReference>
<keyword evidence="9 14" id="KW-0479">Metal-binding</keyword>
<dbReference type="GO" id="GO:0046872">
    <property type="term" value="F:metal ion binding"/>
    <property type="evidence" value="ECO:0007669"/>
    <property type="project" value="UniProtKB-UniRule"/>
</dbReference>
<dbReference type="GO" id="GO:0006006">
    <property type="term" value="P:glucose metabolic process"/>
    <property type="evidence" value="ECO:0007669"/>
    <property type="project" value="UniProtKB-KW"/>
</dbReference>
<dbReference type="InterPro" id="IPR034465">
    <property type="entry name" value="Pyruvate_for-lyase_activase"/>
</dbReference>
<evidence type="ECO:0000256" key="12">
    <source>
        <dbReference type="ARBA" id="ARBA00023014"/>
    </source>
</evidence>
<keyword evidence="7 14" id="KW-0963">Cytoplasm</keyword>
<dbReference type="InterPro" id="IPR001989">
    <property type="entry name" value="Radical_activat_CS"/>
</dbReference>
<keyword evidence="6 14" id="KW-0004">4Fe-4S</keyword>
<evidence type="ECO:0000256" key="9">
    <source>
        <dbReference type="ARBA" id="ARBA00022723"/>
    </source>
</evidence>
<dbReference type="GO" id="GO:0005737">
    <property type="term" value="C:cytoplasm"/>
    <property type="evidence" value="ECO:0007669"/>
    <property type="project" value="UniProtKB-SubCell"/>
</dbReference>
<evidence type="ECO:0000256" key="2">
    <source>
        <dbReference type="ARBA" id="ARBA00004496"/>
    </source>
</evidence>
<evidence type="ECO:0000256" key="10">
    <source>
        <dbReference type="ARBA" id="ARBA00023002"/>
    </source>
</evidence>
<dbReference type="SFLD" id="SFLDG01066">
    <property type="entry name" value="organic_radical-activating_enz"/>
    <property type="match status" value="1"/>
</dbReference>
<sequence>MIGKVHSIETCGTVDGPGLRYIVFLQGCLLRCKYCHNPDTWEIGKGRDMTVEEIISDVMDYLPYFESSGGGITVSGGEPLLQIDFLIELFKRCKELGIHTTIDSSGGCYHEHPEFLRKLDLLLNVTDLILLDLKQLEPAKHIALTGMKNEHILAFARYLSSKKKKIWIRHVLIPGKTDDSKDLTLLKEFIDQLSNVEKVELLPYHQLGVYKWKELGLKYELENVLPPTDQEVQEAKRILNIRQ</sequence>
<evidence type="ECO:0000256" key="13">
    <source>
        <dbReference type="ARBA" id="ARBA00047533"/>
    </source>
</evidence>
<gene>
    <name evidence="16" type="primary">pflA</name>
    <name evidence="16" type="ORF">G4D63_03325</name>
</gene>
<evidence type="ECO:0000256" key="6">
    <source>
        <dbReference type="ARBA" id="ARBA00022485"/>
    </source>
</evidence>
<evidence type="ECO:0000256" key="5">
    <source>
        <dbReference type="ARBA" id="ARBA00021356"/>
    </source>
</evidence>
<dbReference type="PROSITE" id="PS51918">
    <property type="entry name" value="RADICAL_SAM"/>
    <property type="match status" value="1"/>
</dbReference>
<comment type="catalytic activity">
    <reaction evidence="13 14">
        <text>glycyl-[formate C-acetyltransferase] + reduced [flavodoxin] + S-adenosyl-L-methionine = glycin-2-yl radical-[formate C-acetyltransferase] + semiquinone [flavodoxin] + 5'-deoxyadenosine + L-methionine + H(+)</text>
        <dbReference type="Rhea" id="RHEA:19225"/>
        <dbReference type="Rhea" id="RHEA-COMP:10622"/>
        <dbReference type="Rhea" id="RHEA-COMP:12190"/>
        <dbReference type="Rhea" id="RHEA-COMP:12191"/>
        <dbReference type="Rhea" id="RHEA-COMP:14480"/>
        <dbReference type="ChEBI" id="CHEBI:15378"/>
        <dbReference type="ChEBI" id="CHEBI:17319"/>
        <dbReference type="ChEBI" id="CHEBI:29947"/>
        <dbReference type="ChEBI" id="CHEBI:32722"/>
        <dbReference type="ChEBI" id="CHEBI:57618"/>
        <dbReference type="ChEBI" id="CHEBI:57844"/>
        <dbReference type="ChEBI" id="CHEBI:59789"/>
        <dbReference type="ChEBI" id="CHEBI:140311"/>
        <dbReference type="EC" id="1.97.1.4"/>
    </reaction>
</comment>
<dbReference type="NCBIfam" id="TIGR02493">
    <property type="entry name" value="PFLA"/>
    <property type="match status" value="1"/>
</dbReference>
<dbReference type="GO" id="GO:0043365">
    <property type="term" value="F:[formate-C-acetyltransferase]-activating enzyme activity"/>
    <property type="evidence" value="ECO:0007669"/>
    <property type="project" value="UniProtKB-UniRule"/>
</dbReference>
<dbReference type="SUPFAM" id="SSF102114">
    <property type="entry name" value="Radical SAM enzymes"/>
    <property type="match status" value="1"/>
</dbReference>
<keyword evidence="16" id="KW-0456">Lyase</keyword>
<evidence type="ECO:0000259" key="15">
    <source>
        <dbReference type="PROSITE" id="PS51918"/>
    </source>
</evidence>
<dbReference type="PROSITE" id="PS01087">
    <property type="entry name" value="RADICAL_ACTIVATING"/>
    <property type="match status" value="1"/>
</dbReference>
<dbReference type="CDD" id="cd01335">
    <property type="entry name" value="Radical_SAM"/>
    <property type="match status" value="1"/>
</dbReference>
<comment type="caution">
    <text evidence="16">The sequence shown here is derived from an EMBL/GenBank/DDBJ whole genome shotgun (WGS) entry which is preliminary data.</text>
</comment>
<reference evidence="16 17" key="1">
    <citation type="submission" date="2020-02" db="EMBL/GenBank/DDBJ databases">
        <title>Bacillus aquiflavi sp. nov., isolated from yellow water of strong flavor Chinese baijiu in Yibin region of China.</title>
        <authorList>
            <person name="Xie J."/>
        </authorList>
    </citation>
    <scope>NUCLEOTIDE SEQUENCE [LARGE SCALE GENOMIC DNA]</scope>
    <source>
        <strain evidence="16 17">SA4</strain>
    </source>
</reference>
<evidence type="ECO:0000256" key="8">
    <source>
        <dbReference type="ARBA" id="ARBA00022691"/>
    </source>
</evidence>
<evidence type="ECO:0000256" key="3">
    <source>
        <dbReference type="ARBA" id="ARBA00009777"/>
    </source>
</evidence>
<keyword evidence="12 14" id="KW-0411">Iron-sulfur</keyword>
<dbReference type="AlphaFoldDB" id="A0A6M0Q342"/>
<dbReference type="InterPro" id="IPR007197">
    <property type="entry name" value="rSAM"/>
</dbReference>
<dbReference type="InterPro" id="IPR058240">
    <property type="entry name" value="rSAM_sf"/>
</dbReference>
<evidence type="ECO:0000313" key="17">
    <source>
        <dbReference type="Proteomes" id="UP000481043"/>
    </source>
</evidence>
<protein>
    <recommendedName>
        <fullName evidence="5 14">Pyruvate formate-lyase-activating enzyme</fullName>
        <ecNumber evidence="4 14">1.97.1.4</ecNumber>
    </recommendedName>
</protein>
<evidence type="ECO:0000256" key="11">
    <source>
        <dbReference type="ARBA" id="ARBA00023004"/>
    </source>
</evidence>
<evidence type="ECO:0000256" key="1">
    <source>
        <dbReference type="ARBA" id="ARBA00003141"/>
    </source>
</evidence>
<keyword evidence="8 14" id="KW-0949">S-adenosyl-L-methionine</keyword>
<dbReference type="SFLD" id="SFLDF00278">
    <property type="entry name" value="pyruvate_formate-lyase_activas"/>
    <property type="match status" value="1"/>
</dbReference>
<dbReference type="GO" id="GO:0051539">
    <property type="term" value="F:4 iron, 4 sulfur cluster binding"/>
    <property type="evidence" value="ECO:0007669"/>
    <property type="project" value="UniProtKB-UniRule"/>
</dbReference>
<keyword evidence="11 14" id="KW-0408">Iron</keyword>
<dbReference type="GO" id="GO:0016829">
    <property type="term" value="F:lyase activity"/>
    <property type="evidence" value="ECO:0007669"/>
    <property type="project" value="UniProtKB-KW"/>
</dbReference>
<evidence type="ECO:0000256" key="4">
    <source>
        <dbReference type="ARBA" id="ARBA00012303"/>
    </source>
</evidence>
<comment type="similarity">
    <text evidence="3 14">Belongs to the organic radical-activating enzymes family.</text>
</comment>
<dbReference type="InterPro" id="IPR012838">
    <property type="entry name" value="PFL1_activating"/>
</dbReference>
<dbReference type="Pfam" id="PF04055">
    <property type="entry name" value="Radical_SAM"/>
    <property type="match status" value="1"/>
</dbReference>
<keyword evidence="17" id="KW-1185">Reference proteome</keyword>
<dbReference type="Gene3D" id="3.20.20.70">
    <property type="entry name" value="Aldolase class I"/>
    <property type="match status" value="1"/>
</dbReference>
<dbReference type="SFLD" id="SFLDS00029">
    <property type="entry name" value="Radical_SAM"/>
    <property type="match status" value="1"/>
</dbReference>
<evidence type="ECO:0000313" key="16">
    <source>
        <dbReference type="EMBL" id="NEY70766.1"/>
    </source>
</evidence>
<comment type="subcellular location">
    <subcellularLocation>
        <location evidence="2 14">Cytoplasm</location>
    </subcellularLocation>
</comment>
<dbReference type="PANTHER" id="PTHR30352">
    <property type="entry name" value="PYRUVATE FORMATE-LYASE-ACTIVATING ENZYME"/>
    <property type="match status" value="1"/>
</dbReference>
<comment type="cofactor">
    <cofactor evidence="14">
        <name>[4Fe-4S] cluster</name>
        <dbReference type="ChEBI" id="CHEBI:49883"/>
    </cofactor>
    <text evidence="14">Binds 1 [4Fe-4S] cluster. The cluster is coordinated with 3 cysteines and an exchangeable S-adenosyl-L-methionine.</text>
</comment>
<keyword evidence="10 14" id="KW-0560">Oxidoreductase</keyword>
<dbReference type="EMBL" id="JAAIWM010000001">
    <property type="protein sequence ID" value="NEY70766.1"/>
    <property type="molecule type" value="Genomic_DNA"/>
</dbReference>
<dbReference type="InterPro" id="IPR040074">
    <property type="entry name" value="BssD/PflA/YjjW"/>
</dbReference>
<proteinExistence type="inferred from homology"/>
<dbReference type="InterPro" id="IPR034457">
    <property type="entry name" value="Organic_radical-activating"/>
</dbReference>
<dbReference type="SFLD" id="SFLDG01118">
    <property type="entry name" value="activating_enzymes__group_2"/>
    <property type="match status" value="1"/>
</dbReference>